<keyword evidence="1" id="KW-0614">Plasmid</keyword>
<dbReference type="KEGG" id="hjo:AY555_10865"/>
<name>A0A143DGG9_9PROT</name>
<organism evidence="1 2">
    <name type="scientific">Haematospirillum jordaniae</name>
    <dbReference type="NCBI Taxonomy" id="1549855"/>
    <lineage>
        <taxon>Bacteria</taxon>
        <taxon>Pseudomonadati</taxon>
        <taxon>Pseudomonadota</taxon>
        <taxon>Alphaproteobacteria</taxon>
        <taxon>Rhodospirillales</taxon>
        <taxon>Novispirillaceae</taxon>
        <taxon>Haematospirillum</taxon>
    </lineage>
</organism>
<dbReference type="Proteomes" id="UP000076066">
    <property type="component" value="Plasmid unnamed 2"/>
</dbReference>
<protein>
    <submittedName>
        <fullName evidence="1">Uncharacterized protein</fullName>
    </submittedName>
</protein>
<evidence type="ECO:0000313" key="2">
    <source>
        <dbReference type="Proteomes" id="UP000076066"/>
    </source>
</evidence>
<dbReference type="EMBL" id="CP014527">
    <property type="protein sequence ID" value="AMW35864.1"/>
    <property type="molecule type" value="Genomic_DNA"/>
</dbReference>
<sequence>MVAALVWLGVTLFPVAKRAVWIYQEIREYNAWAEQFQKERGVDPLPVTLRHKGTPAACYDLTHGGVRYCLPQQRLKEIDLVDNRHGKTVLFVSVKSRIADPQVYGKGVIRITKDVPPQQESTLTRPEKSLVIRFNRNNGTEDWDNPAPIRQLVTDPARQDKWTQLDTVFCRRHYENCFALIKNQRAHAVADIEDSTNLKVPLPSAYRLSGDLEYQEPGSNAFYTLPYGDNTGTEVDLAATMMALLEEFRAIERAAILD</sequence>
<keyword evidence="2" id="KW-1185">Reference proteome</keyword>
<gene>
    <name evidence="1" type="ORF">AY555_10865</name>
</gene>
<geneLocation type="plasmid" evidence="1 2">
    <name>unnamed 2</name>
</geneLocation>
<dbReference type="AlphaFoldDB" id="A0A143DGG9"/>
<reference evidence="1 2" key="1">
    <citation type="submission" date="2016-02" db="EMBL/GenBank/DDBJ databases">
        <title>Complete Genome of H5569, the type strain of the newly described species Haematospirillium jordaniae.</title>
        <authorList>
            <person name="Nicholson A.C."/>
            <person name="Humrighouse B.W."/>
            <person name="Loparov V."/>
            <person name="McQuiston J.R."/>
        </authorList>
    </citation>
    <scope>NUCLEOTIDE SEQUENCE [LARGE SCALE GENOMIC DNA]</scope>
    <source>
        <strain evidence="1 2">H5569</strain>
        <plasmid evidence="2">Plasmid unnamed 2</plasmid>
    </source>
</reference>
<proteinExistence type="predicted"/>
<evidence type="ECO:0000313" key="1">
    <source>
        <dbReference type="EMBL" id="AMW35864.1"/>
    </source>
</evidence>
<accession>A0A143DGG9</accession>